<dbReference type="InterPro" id="IPR014381">
    <property type="entry name" value="Arch_Rpo5/euc_Rpb5"/>
</dbReference>
<reference evidence="3 4" key="1">
    <citation type="submission" date="2021-02" db="EMBL/GenBank/DDBJ databases">
        <title>Cotonvirus japonicus, which uses Golgi apparatus of host cells for its virion factory, phylogenetically links tailed tupanvirus and icosahedral mimivirus.</title>
        <authorList>
            <person name="Takahashi H."/>
            <person name="Fukaya S."/>
            <person name="Song C."/>
            <person name="Murata K."/>
            <person name="Takemura M."/>
        </authorList>
    </citation>
    <scope>NUCLEOTIDE SEQUENCE [LARGE SCALE GENOMIC DNA]</scope>
</reference>
<organism evidence="3 4">
    <name type="scientific">Cotonvirus japonicus</name>
    <dbReference type="NCBI Taxonomy" id="2811091"/>
    <lineage>
        <taxon>Viruses</taxon>
        <taxon>Varidnaviria</taxon>
        <taxon>Bamfordvirae</taxon>
        <taxon>Nucleocytoviricota</taxon>
        <taxon>Megaviricetes</taxon>
        <taxon>Imitervirales</taxon>
        <taxon>Mimiviridae</taxon>
        <taxon>Megamimivirinae</taxon>
        <taxon>Cotonvirus</taxon>
        <taxon>Cotonvirus japonicum</taxon>
    </lineage>
</organism>
<dbReference type="PANTHER" id="PTHR10535:SF0">
    <property type="entry name" value="DNA-DIRECTED RNA POLYMERASES I, II, AND III SUBUNIT RPABC1"/>
    <property type="match status" value="1"/>
</dbReference>
<proteinExistence type="predicted"/>
<dbReference type="RefSeq" id="YP_010841588.1">
    <property type="nucleotide sequence ID" value="NC_079139.1"/>
</dbReference>
<evidence type="ECO:0000313" key="4">
    <source>
        <dbReference type="Proteomes" id="UP001321479"/>
    </source>
</evidence>
<evidence type="ECO:0000313" key="3">
    <source>
        <dbReference type="EMBL" id="BCS82980.1"/>
    </source>
</evidence>
<dbReference type="InterPro" id="IPR035913">
    <property type="entry name" value="RPB5-like_sf"/>
</dbReference>
<dbReference type="EMBL" id="AP024483">
    <property type="protein sequence ID" value="BCS82980.1"/>
    <property type="molecule type" value="Genomic_DNA"/>
</dbReference>
<feature type="domain" description="RNA polymerase subunit H/Rpb5 C-terminal" evidence="2">
    <location>
        <begin position="137"/>
        <end position="204"/>
    </location>
</feature>
<dbReference type="PANTHER" id="PTHR10535">
    <property type="entry name" value="DNA-DIRECTED RNA POLYMERASES I, II, AND III SUBUNIT RPABC1"/>
    <property type="match status" value="1"/>
</dbReference>
<dbReference type="Pfam" id="PF01191">
    <property type="entry name" value="RNA_pol_Rpb5_C"/>
    <property type="match status" value="1"/>
</dbReference>
<dbReference type="PIRSF" id="PIRSF000747">
    <property type="entry name" value="RPB5"/>
    <property type="match status" value="1"/>
</dbReference>
<evidence type="ECO:0000256" key="1">
    <source>
        <dbReference type="ARBA" id="ARBA00023163"/>
    </source>
</evidence>
<evidence type="ECO:0000259" key="2">
    <source>
        <dbReference type="Pfam" id="PF01191"/>
    </source>
</evidence>
<accession>A0ABM7NS43</accession>
<dbReference type="Gene3D" id="3.90.940.20">
    <property type="entry name" value="RPB5-like RNA polymerase subunit"/>
    <property type="match status" value="1"/>
</dbReference>
<sequence>MEPNKNVFKVMKTETDKTNIILINVLTMLSNRIYIDNNADKHFLLDFDSAHKSSEDKGDNIFIVKARNGVLYAIKIIFQKITAIGKQSIISEFLDEYENYKKIVIAKDFTNKISAQLSRKNAQIFKEDSMLSDLISFEDQPKFELLSPQEMEKVKTDYNITPYTTKKLVKHDPITRYFGLKKGDLIRIIRPSATSGEAVDYRIVT</sequence>
<name>A0ABM7NS43_9VIRU</name>
<keyword evidence="4" id="KW-1185">Reference proteome</keyword>
<dbReference type="SUPFAM" id="SSF55287">
    <property type="entry name" value="RPB5-like RNA polymerase subunit"/>
    <property type="match status" value="1"/>
</dbReference>
<dbReference type="Proteomes" id="UP001321479">
    <property type="component" value="Segment"/>
</dbReference>
<protein>
    <submittedName>
        <fullName evidence="3">RNA polymerase subunit 5</fullName>
    </submittedName>
</protein>
<keyword evidence="1" id="KW-0804">Transcription</keyword>
<dbReference type="GeneID" id="80558185"/>
<dbReference type="InterPro" id="IPR000783">
    <property type="entry name" value="RNA_pol_subH/Rpb5_C"/>
</dbReference>